<evidence type="ECO:0000313" key="1">
    <source>
        <dbReference type="EMBL" id="OCK87642.1"/>
    </source>
</evidence>
<sequence>MLHPILLIAVLPILTSSTLIPGTIHVPHLSLLSKRQDACPLGTYDSVQDFCRADDNTLICLVTHDTCCQLPSGNTPYTCPDFSYPFCCGTDKPMCGMDETCSNSRGEDRIRTAGSVITPTPTPTGQASSEGKTSSSRVDPLAQPFGTQGAYTPTTAVGSKGPNASAAAKETGAAVAALGRGREAVVAVIVVAVGAVVV</sequence>
<organism evidence="1 2">
    <name type="scientific">Cenococcum geophilum 1.58</name>
    <dbReference type="NCBI Taxonomy" id="794803"/>
    <lineage>
        <taxon>Eukaryota</taxon>
        <taxon>Fungi</taxon>
        <taxon>Dikarya</taxon>
        <taxon>Ascomycota</taxon>
        <taxon>Pezizomycotina</taxon>
        <taxon>Dothideomycetes</taxon>
        <taxon>Pleosporomycetidae</taxon>
        <taxon>Gloniales</taxon>
        <taxon>Gloniaceae</taxon>
        <taxon>Cenococcum</taxon>
    </lineage>
</organism>
<name>A0ACC8EMW2_9PEZI</name>
<gene>
    <name evidence="1" type="ORF">K441DRAFT_670497</name>
</gene>
<protein>
    <submittedName>
        <fullName evidence="1">Uncharacterized protein</fullName>
    </submittedName>
</protein>
<reference evidence="1 2" key="1">
    <citation type="journal article" date="2016" name="Nat. Commun.">
        <title>Ectomycorrhizal ecology is imprinted in the genome of the dominant symbiotic fungus Cenococcum geophilum.</title>
        <authorList>
            <consortium name="DOE Joint Genome Institute"/>
            <person name="Peter M."/>
            <person name="Kohler A."/>
            <person name="Ohm R.A."/>
            <person name="Kuo A."/>
            <person name="Krutzmann J."/>
            <person name="Morin E."/>
            <person name="Arend M."/>
            <person name="Barry K.W."/>
            <person name="Binder M."/>
            <person name="Choi C."/>
            <person name="Clum A."/>
            <person name="Copeland A."/>
            <person name="Grisel N."/>
            <person name="Haridas S."/>
            <person name="Kipfer T."/>
            <person name="LaButti K."/>
            <person name="Lindquist E."/>
            <person name="Lipzen A."/>
            <person name="Maire R."/>
            <person name="Meier B."/>
            <person name="Mihaltcheva S."/>
            <person name="Molinier V."/>
            <person name="Murat C."/>
            <person name="Poggeler S."/>
            <person name="Quandt C.A."/>
            <person name="Sperisen C."/>
            <person name="Tritt A."/>
            <person name="Tisserant E."/>
            <person name="Crous P.W."/>
            <person name="Henrissat B."/>
            <person name="Nehls U."/>
            <person name="Egli S."/>
            <person name="Spatafora J.W."/>
            <person name="Grigoriev I.V."/>
            <person name="Martin F.M."/>
        </authorList>
    </citation>
    <scope>NUCLEOTIDE SEQUENCE [LARGE SCALE GENOMIC DNA]</scope>
    <source>
        <strain evidence="1 2">1.58</strain>
    </source>
</reference>
<dbReference type="EMBL" id="KV748258">
    <property type="protein sequence ID" value="OCK87642.1"/>
    <property type="molecule type" value="Genomic_DNA"/>
</dbReference>
<evidence type="ECO:0000313" key="2">
    <source>
        <dbReference type="Proteomes" id="UP000250078"/>
    </source>
</evidence>
<proteinExistence type="predicted"/>
<dbReference type="Proteomes" id="UP000250078">
    <property type="component" value="Unassembled WGS sequence"/>
</dbReference>
<keyword evidence="2" id="KW-1185">Reference proteome</keyword>
<accession>A0ACC8EMW2</accession>